<dbReference type="PANTHER" id="PTHR43783:SF1">
    <property type="entry name" value="UDP-N-ACETYLGLUCOSAMINE 1-CARBOXYVINYLTRANSFERASE"/>
    <property type="match status" value="1"/>
</dbReference>
<evidence type="ECO:0000256" key="12">
    <source>
        <dbReference type="ARBA" id="ARBA00047527"/>
    </source>
</evidence>
<feature type="binding site" evidence="13">
    <location>
        <position position="329"/>
    </location>
    <ligand>
        <name>UDP-N-acetyl-alpha-D-glucosamine</name>
        <dbReference type="ChEBI" id="CHEBI:57705"/>
    </ligand>
</feature>
<feature type="binding site" evidence="13">
    <location>
        <begin position="162"/>
        <end position="165"/>
    </location>
    <ligand>
        <name>UDP-N-acetyl-alpha-D-glucosamine</name>
        <dbReference type="ChEBI" id="CHEBI:57705"/>
    </ligand>
</feature>
<comment type="catalytic activity">
    <reaction evidence="12 13">
        <text>phosphoenolpyruvate + UDP-N-acetyl-alpha-D-glucosamine = UDP-N-acetyl-3-O-(1-carboxyvinyl)-alpha-D-glucosamine + phosphate</text>
        <dbReference type="Rhea" id="RHEA:18681"/>
        <dbReference type="ChEBI" id="CHEBI:43474"/>
        <dbReference type="ChEBI" id="CHEBI:57705"/>
        <dbReference type="ChEBI" id="CHEBI:58702"/>
        <dbReference type="ChEBI" id="CHEBI:68483"/>
        <dbReference type="EC" id="2.5.1.7"/>
    </reaction>
</comment>
<dbReference type="Pfam" id="PF00275">
    <property type="entry name" value="EPSP_synthase"/>
    <property type="match status" value="1"/>
</dbReference>
<dbReference type="Proteomes" id="UP000188820">
    <property type="component" value="Unassembled WGS sequence"/>
</dbReference>
<evidence type="ECO:0000259" key="14">
    <source>
        <dbReference type="Pfam" id="PF00275"/>
    </source>
</evidence>
<dbReference type="InterPro" id="IPR013792">
    <property type="entry name" value="RNA3'P_cycl/enolpyr_Trfase_a/b"/>
</dbReference>
<dbReference type="NCBIfam" id="TIGR01072">
    <property type="entry name" value="murA"/>
    <property type="match status" value="1"/>
</dbReference>
<gene>
    <name evidence="13" type="primary">murA</name>
    <name evidence="15" type="ORF">BKG89_03500</name>
</gene>
<evidence type="ECO:0000256" key="7">
    <source>
        <dbReference type="ARBA" id="ARBA00022984"/>
    </source>
</evidence>
<evidence type="ECO:0000256" key="10">
    <source>
        <dbReference type="ARBA" id="ARBA00023317"/>
    </source>
</evidence>
<keyword evidence="10 13" id="KW-0670">Pyruvate</keyword>
<keyword evidence="9 13" id="KW-0961">Cell wall biogenesis/degradation</keyword>
<evidence type="ECO:0000256" key="1">
    <source>
        <dbReference type="ARBA" id="ARBA00004496"/>
    </source>
</evidence>
<evidence type="ECO:0000313" key="15">
    <source>
        <dbReference type="EMBL" id="OOF70542.1"/>
    </source>
</evidence>
<keyword evidence="4 13" id="KW-0132">Cell division</keyword>
<keyword evidence="8 13" id="KW-0131">Cell cycle</keyword>
<keyword evidence="3 13" id="KW-0963">Cytoplasm</keyword>
<keyword evidence="6 13" id="KW-0133">Cell shape</keyword>
<dbReference type="NCBIfam" id="NF006873">
    <property type="entry name" value="PRK09369.1"/>
    <property type="match status" value="1"/>
</dbReference>
<evidence type="ECO:0000256" key="13">
    <source>
        <dbReference type="HAMAP-Rule" id="MF_00111"/>
    </source>
</evidence>
<evidence type="ECO:0000256" key="5">
    <source>
        <dbReference type="ARBA" id="ARBA00022679"/>
    </source>
</evidence>
<dbReference type="CDD" id="cd01555">
    <property type="entry name" value="UdpNAET"/>
    <property type="match status" value="1"/>
</dbReference>
<comment type="function">
    <text evidence="13">Cell wall formation. Adds enolpyruvyl to UDP-N-acetylglucosamine.</text>
</comment>
<comment type="similarity">
    <text evidence="11 13">Belongs to the EPSP synthase family. MurA subfamily.</text>
</comment>
<evidence type="ECO:0000256" key="4">
    <source>
        <dbReference type="ARBA" id="ARBA00022618"/>
    </source>
</evidence>
<evidence type="ECO:0000256" key="3">
    <source>
        <dbReference type="ARBA" id="ARBA00022490"/>
    </source>
</evidence>
<evidence type="ECO:0000256" key="9">
    <source>
        <dbReference type="ARBA" id="ARBA00023316"/>
    </source>
</evidence>
<dbReference type="RefSeq" id="WP_077462803.1">
    <property type="nucleotide sequence ID" value="NZ_MLAA01000010.1"/>
</dbReference>
<reference evidence="15 16" key="1">
    <citation type="submission" date="2016-10" db="EMBL/GenBank/DDBJ databases">
        <title>Rodentibacter gen. nov. and new species.</title>
        <authorList>
            <person name="Christensen H."/>
        </authorList>
    </citation>
    <scope>NUCLEOTIDE SEQUENCE [LARGE SCALE GENOMIC DNA]</scope>
    <source>
        <strain evidence="15 16">1998236014</strain>
    </source>
</reference>
<dbReference type="SUPFAM" id="SSF55205">
    <property type="entry name" value="EPT/RTPC-like"/>
    <property type="match status" value="1"/>
</dbReference>
<organism evidence="15 16">
    <name type="scientific">Rodentibacter caecimuris</name>
    <dbReference type="NCBI Taxonomy" id="1796644"/>
    <lineage>
        <taxon>Bacteria</taxon>
        <taxon>Pseudomonadati</taxon>
        <taxon>Pseudomonadota</taxon>
        <taxon>Gammaproteobacteria</taxon>
        <taxon>Pasteurellales</taxon>
        <taxon>Pasteurellaceae</taxon>
        <taxon>Rodentibacter</taxon>
    </lineage>
</organism>
<comment type="pathway">
    <text evidence="2 13">Cell wall biogenesis; peptidoglycan biosynthesis.</text>
</comment>
<keyword evidence="16" id="KW-1185">Reference proteome</keyword>
<dbReference type="EC" id="2.5.1.7" evidence="13"/>
<evidence type="ECO:0000313" key="16">
    <source>
        <dbReference type="Proteomes" id="UP000188820"/>
    </source>
</evidence>
<accession>A0ABX3L026</accession>
<dbReference type="InterPro" id="IPR036968">
    <property type="entry name" value="Enolpyruvate_Tfrase_sf"/>
</dbReference>
<comment type="subcellular location">
    <subcellularLocation>
        <location evidence="1 13">Cytoplasm</location>
    </subcellularLocation>
</comment>
<evidence type="ECO:0000256" key="8">
    <source>
        <dbReference type="ARBA" id="ARBA00023306"/>
    </source>
</evidence>
<dbReference type="HAMAP" id="MF_00111">
    <property type="entry name" value="MurA"/>
    <property type="match status" value="1"/>
</dbReference>
<proteinExistence type="inferred from homology"/>
<evidence type="ECO:0000256" key="11">
    <source>
        <dbReference type="ARBA" id="ARBA00038367"/>
    </source>
</evidence>
<keyword evidence="7 13" id="KW-0573">Peptidoglycan synthesis</keyword>
<evidence type="ECO:0000256" key="6">
    <source>
        <dbReference type="ARBA" id="ARBA00022960"/>
    </source>
</evidence>
<feature type="modified residue" description="2-(S-cysteinyl)pyruvic acid O-phosphothioketal" evidence="13">
    <location>
        <position position="117"/>
    </location>
</feature>
<dbReference type="PANTHER" id="PTHR43783">
    <property type="entry name" value="UDP-N-ACETYLGLUCOSAMINE 1-CARBOXYVINYLTRANSFERASE"/>
    <property type="match status" value="1"/>
</dbReference>
<feature type="binding site" evidence="13">
    <location>
        <position position="307"/>
    </location>
    <ligand>
        <name>UDP-N-acetyl-alpha-D-glucosamine</name>
        <dbReference type="ChEBI" id="CHEBI:57705"/>
    </ligand>
</feature>
<comment type="caution">
    <text evidence="15">The sequence shown here is derived from an EMBL/GenBank/DDBJ whole genome shotgun (WGS) entry which is preliminary data.</text>
</comment>
<name>A0ABX3L026_9PAST</name>
<dbReference type="EMBL" id="MLAA01000010">
    <property type="protein sequence ID" value="OOF70542.1"/>
    <property type="molecule type" value="Genomic_DNA"/>
</dbReference>
<dbReference type="InterPro" id="IPR001986">
    <property type="entry name" value="Enolpyruvate_Tfrase_dom"/>
</dbReference>
<feature type="binding site" evidence="13">
    <location>
        <begin position="22"/>
        <end position="23"/>
    </location>
    <ligand>
        <name>phosphoenolpyruvate</name>
        <dbReference type="ChEBI" id="CHEBI:58702"/>
    </ligand>
</feature>
<feature type="domain" description="Enolpyruvate transferase" evidence="14">
    <location>
        <begin position="7"/>
        <end position="408"/>
    </location>
</feature>
<feature type="active site" description="Proton donor" evidence="13">
    <location>
        <position position="117"/>
    </location>
</feature>
<feature type="binding site" evidence="13">
    <location>
        <position position="93"/>
    </location>
    <ligand>
        <name>UDP-N-acetyl-alpha-D-glucosamine</name>
        <dbReference type="ChEBI" id="CHEBI:57705"/>
    </ligand>
</feature>
<comment type="caution">
    <text evidence="13">Lacks conserved residue(s) required for the propagation of feature annotation.</text>
</comment>
<dbReference type="InterPro" id="IPR050068">
    <property type="entry name" value="MurA_subfamily"/>
</dbReference>
<dbReference type="Gene3D" id="3.65.10.10">
    <property type="entry name" value="Enolpyruvate transferase domain"/>
    <property type="match status" value="2"/>
</dbReference>
<dbReference type="InterPro" id="IPR005750">
    <property type="entry name" value="UDP_GlcNAc_COvinyl_MurA"/>
</dbReference>
<sequence>MQKFRVYGQSRLTGSVDISGAKNAALPILFASILATKPVKLTNVPELKDIETTIKILCQLGVNVERDENGAVLIDASRIDHFIAPYELVKTMRASIWALAPLVARFKQGQVSLPGGCSIGARPVDMHISGLERLGAQISLQEGYVRAFVSDNLYGTRIVMEKVSVGATLSIMMAATLAKGQTVIENAAREPEIVDTAIFLNKMGAKISGAGSDSIFIEGVEFLTGCEHSIVPDRIETGTFLVAAAISGGRIVCKNTKADTLDAVIDKLREAGAQIDVTEDTITLDMLGNRPRAVNIRTAPHPGFPTDMQAQFTLLNMVAEGTSIITETIFENRFMHIPELIRMGGKAEIEGNTAICHGVENLSGAEVMATDLRASISLVLAGCIASGETIVDRIYHIDRGYEHIEEKLRALGARIERFSDSLE</sequence>
<keyword evidence="5 13" id="KW-0808">Transferase</keyword>
<evidence type="ECO:0000256" key="2">
    <source>
        <dbReference type="ARBA" id="ARBA00004752"/>
    </source>
</evidence>
<protein>
    <recommendedName>
        <fullName evidence="13">UDP-N-acetylglucosamine 1-carboxyvinyltransferase</fullName>
        <ecNumber evidence="13">2.5.1.7</ecNumber>
    </recommendedName>
    <alternativeName>
        <fullName evidence="13">Enoylpyruvate transferase</fullName>
    </alternativeName>
    <alternativeName>
        <fullName evidence="13">UDP-N-acetylglucosamine enolpyruvyl transferase</fullName>
        <shortName evidence="13">EPT</shortName>
    </alternativeName>
</protein>